<proteinExistence type="inferred from homology"/>
<evidence type="ECO:0000259" key="10">
    <source>
        <dbReference type="Pfam" id="PF05572"/>
    </source>
</evidence>
<dbReference type="Proteomes" id="UP000824721">
    <property type="component" value="Chromosome"/>
</dbReference>
<keyword evidence="8" id="KW-1015">Disulfide bond</keyword>
<protein>
    <recommendedName>
        <fullName evidence="10">Peptidase M43 pregnancy-associated plasma-A domain-containing protein</fullName>
    </recommendedName>
</protein>
<name>A0A8G0P427_9FLAO</name>
<evidence type="ECO:0000256" key="9">
    <source>
        <dbReference type="SAM" id="SignalP"/>
    </source>
</evidence>
<dbReference type="SUPFAM" id="SSF55486">
    <property type="entry name" value="Metalloproteases ('zincins'), catalytic domain"/>
    <property type="match status" value="1"/>
</dbReference>
<evidence type="ECO:0000313" key="11">
    <source>
        <dbReference type="EMBL" id="QYS88395.1"/>
    </source>
</evidence>
<evidence type="ECO:0000256" key="2">
    <source>
        <dbReference type="ARBA" id="ARBA00022670"/>
    </source>
</evidence>
<evidence type="ECO:0000256" key="5">
    <source>
        <dbReference type="ARBA" id="ARBA00022801"/>
    </source>
</evidence>
<dbReference type="Gene3D" id="3.40.390.10">
    <property type="entry name" value="Collagenase (Catalytic Domain)"/>
    <property type="match status" value="1"/>
</dbReference>
<dbReference type="GO" id="GO:0006508">
    <property type="term" value="P:proteolysis"/>
    <property type="evidence" value="ECO:0007669"/>
    <property type="project" value="UniProtKB-KW"/>
</dbReference>
<dbReference type="PANTHER" id="PTHR47466:SF1">
    <property type="entry name" value="METALLOPROTEASE MEP1 (AFU_ORTHOLOGUE AFUA_1G07730)-RELATED"/>
    <property type="match status" value="1"/>
</dbReference>
<sequence length="280" mass="31460">MKKALILISLLLSLEGGLFAQILECGTKEQNEITLRKNPNALKKRNEFEIFTKKFVENLRKNKSTNNKALATSYIIPVVFHIYGTTQSGKSVTYEKIVNALNAVNNDFNGLNDDFNSVEPFFQSRRATLNIQFRLAKIDPNGGNTTGVVFHSIKNGYGNGGGYDTQIAADAWDNKKYVNVYIQNDLYNQNIYNNSGVAWYPDLNMTNNNTARIVFNGAYLLGNTDKEFSSTLTHEFGHFFNLIHTFEDGCTGTDQVDDTPKEDAKHSLNCTPVQIVMEIK</sequence>
<keyword evidence="4 9" id="KW-0732">Signal</keyword>
<dbReference type="KEGG" id="fdv:JJC05_11915"/>
<dbReference type="Pfam" id="PF05572">
    <property type="entry name" value="Peptidase_M43"/>
    <property type="match status" value="1"/>
</dbReference>
<reference evidence="11" key="1">
    <citation type="submission" date="2020-12" db="EMBL/GenBank/DDBJ databases">
        <title>Genome sequencing of genetic groups of Flavobacterium columnare.</title>
        <authorList>
            <person name="Waldbieser G.C."/>
            <person name="Griffin M.J."/>
            <person name="LaFrentz B.R."/>
        </authorList>
    </citation>
    <scope>NUCLEOTIDE SEQUENCE</scope>
    <source>
        <strain evidence="11">90-106</strain>
    </source>
</reference>
<feature type="chain" id="PRO_5034533664" description="Peptidase M43 pregnancy-associated plasma-A domain-containing protein" evidence="9">
    <location>
        <begin position="21"/>
        <end position="280"/>
    </location>
</feature>
<evidence type="ECO:0000256" key="7">
    <source>
        <dbReference type="ARBA" id="ARBA00023049"/>
    </source>
</evidence>
<feature type="domain" description="Peptidase M43 pregnancy-associated plasma-A" evidence="10">
    <location>
        <begin position="162"/>
        <end position="270"/>
    </location>
</feature>
<comment type="similarity">
    <text evidence="1">Belongs to the peptidase M43B family.</text>
</comment>
<evidence type="ECO:0000256" key="1">
    <source>
        <dbReference type="ARBA" id="ARBA00008721"/>
    </source>
</evidence>
<evidence type="ECO:0000256" key="4">
    <source>
        <dbReference type="ARBA" id="ARBA00022729"/>
    </source>
</evidence>
<dbReference type="GO" id="GO:0008237">
    <property type="term" value="F:metallopeptidase activity"/>
    <property type="evidence" value="ECO:0007669"/>
    <property type="project" value="UniProtKB-KW"/>
</dbReference>
<dbReference type="PANTHER" id="PTHR47466">
    <property type="match status" value="1"/>
</dbReference>
<dbReference type="InterPro" id="IPR024079">
    <property type="entry name" value="MetalloPept_cat_dom_sf"/>
</dbReference>
<dbReference type="AlphaFoldDB" id="A0A8G0P427"/>
<dbReference type="GO" id="GO:0046872">
    <property type="term" value="F:metal ion binding"/>
    <property type="evidence" value="ECO:0007669"/>
    <property type="project" value="UniProtKB-KW"/>
</dbReference>
<dbReference type="InterPro" id="IPR008754">
    <property type="entry name" value="Peptidase_M43"/>
</dbReference>
<evidence type="ECO:0000256" key="3">
    <source>
        <dbReference type="ARBA" id="ARBA00022723"/>
    </source>
</evidence>
<keyword evidence="3" id="KW-0479">Metal-binding</keyword>
<keyword evidence="5" id="KW-0378">Hydrolase</keyword>
<gene>
    <name evidence="11" type="ORF">JJC05_11915</name>
</gene>
<keyword evidence="7" id="KW-0482">Metalloprotease</keyword>
<evidence type="ECO:0000256" key="8">
    <source>
        <dbReference type="ARBA" id="ARBA00023157"/>
    </source>
</evidence>
<keyword evidence="2" id="KW-0645">Protease</keyword>
<evidence type="ECO:0000256" key="6">
    <source>
        <dbReference type="ARBA" id="ARBA00022833"/>
    </source>
</evidence>
<accession>A0A8G0P427</accession>
<dbReference type="EMBL" id="CP067378">
    <property type="protein sequence ID" value="QYS88395.1"/>
    <property type="molecule type" value="Genomic_DNA"/>
</dbReference>
<organism evidence="11">
    <name type="scientific">Flavobacterium columnare</name>
    <dbReference type="NCBI Taxonomy" id="996"/>
    <lineage>
        <taxon>Bacteria</taxon>
        <taxon>Pseudomonadati</taxon>
        <taxon>Bacteroidota</taxon>
        <taxon>Flavobacteriia</taxon>
        <taxon>Flavobacteriales</taxon>
        <taxon>Flavobacteriaceae</taxon>
        <taxon>Flavobacterium</taxon>
    </lineage>
</organism>
<keyword evidence="6" id="KW-0862">Zinc</keyword>
<feature type="signal peptide" evidence="9">
    <location>
        <begin position="1"/>
        <end position="20"/>
    </location>
</feature>